<evidence type="ECO:0000256" key="5">
    <source>
        <dbReference type="ARBA" id="ARBA00022801"/>
    </source>
</evidence>
<dbReference type="SUPFAM" id="SSF55486">
    <property type="entry name" value="Metalloproteases ('zincins'), catalytic domain"/>
    <property type="match status" value="1"/>
</dbReference>
<evidence type="ECO:0000313" key="12">
    <source>
        <dbReference type="RefSeq" id="XP_055877575.1"/>
    </source>
</evidence>
<evidence type="ECO:0000259" key="10">
    <source>
        <dbReference type="Pfam" id="PF05649"/>
    </source>
</evidence>
<gene>
    <name evidence="12" type="primary">LOC106078071</name>
</gene>
<comment type="similarity">
    <text evidence="2">Belongs to the peptidase M13 family.</text>
</comment>
<evidence type="ECO:0000256" key="6">
    <source>
        <dbReference type="ARBA" id="ARBA00022833"/>
    </source>
</evidence>
<dbReference type="CDD" id="cd08662">
    <property type="entry name" value="M13"/>
    <property type="match status" value="1"/>
</dbReference>
<evidence type="ECO:0000256" key="3">
    <source>
        <dbReference type="ARBA" id="ARBA00022670"/>
    </source>
</evidence>
<accession>A0A9W2ZRG2</accession>
<dbReference type="Gene3D" id="3.40.390.10">
    <property type="entry name" value="Collagenase (Catalytic Domain)"/>
    <property type="match status" value="1"/>
</dbReference>
<dbReference type="OMA" id="PRTACET"/>
<keyword evidence="6" id="KW-0862">Zinc</keyword>
<dbReference type="GO" id="GO:0005886">
    <property type="term" value="C:plasma membrane"/>
    <property type="evidence" value="ECO:0007669"/>
    <property type="project" value="TreeGrafter"/>
</dbReference>
<evidence type="ECO:0000256" key="7">
    <source>
        <dbReference type="ARBA" id="ARBA00023049"/>
    </source>
</evidence>
<dbReference type="Proteomes" id="UP001165740">
    <property type="component" value="Chromosome 2"/>
</dbReference>
<comment type="cofactor">
    <cofactor evidence="1">
        <name>Zn(2+)</name>
        <dbReference type="ChEBI" id="CHEBI:29105"/>
    </cofactor>
</comment>
<evidence type="ECO:0000256" key="4">
    <source>
        <dbReference type="ARBA" id="ARBA00022723"/>
    </source>
</evidence>
<keyword evidence="5" id="KW-0378">Hydrolase</keyword>
<dbReference type="OrthoDB" id="6475849at2759"/>
<keyword evidence="7" id="KW-0482">Metalloprotease</keyword>
<dbReference type="Pfam" id="PF01431">
    <property type="entry name" value="Peptidase_M13"/>
    <property type="match status" value="1"/>
</dbReference>
<keyword evidence="4" id="KW-0479">Metal-binding</keyword>
<feature type="domain" description="Peptidase M13 C-terminal" evidence="9">
    <location>
        <begin position="501"/>
        <end position="681"/>
    </location>
</feature>
<dbReference type="GO" id="GO:0016485">
    <property type="term" value="P:protein processing"/>
    <property type="evidence" value="ECO:0007669"/>
    <property type="project" value="TreeGrafter"/>
</dbReference>
<sequence length="682" mass="78550">MFASSMHQAKFLGGMLILLVLVSYHVTSVTSQNDNQRVCHTEDCRLGQQIASMMDTSVDPCEDMFQFSCGGWLRDNPLPVNGEYLTLLDKLKTQNKKEIIQFLENDDVKDQCRESTALEKARTIFKTCTQTEANATLLYKSLVNYIDDLGSWTVTPTPKGWNEANWSLQHALEKSHSLWGYSFWNYYISVDLLNVSRNILYVRENGLYNDVNPDSNRNPFDEPALKEAFMNENVPLALLLGGEEQTAREKLEVVYEFQKKLSKIFLPYDLKNKGTNLTFEKRMTVGEFQTVLGSWIDVDKYFSTVAGQKFVTKDDEMNVDELDYFKRLRYIIQGTDKEVLANYIVYNFVELARSYFPSFIPIKANTRSEKCLELFILNDMMYPSSSLFVEKHLSPELHTMAALIINGLEHQFVKTFEDSDWIDSKVIQRLKSMKISIGGEDWITDPVTIDKRYETLEAVAGDYLQNRANIVRFRKNKKARRYRSPPEVIKITGVYDVSSEYSNLFNELFVPTGMLMEPLASASYPDAYLYGSIGTHIGTKLIFNLDRKNNSIFANKSECWKDQIDAYQLHGKNLSGQLNIDIFIADNVGFKLSYGAYKNAFKSKHTLPNLNLTEDQLFFVGMSQYFCGHYAPEFELERVKVWQYTPDKLRVLHVIANSPEFARAFKCSKRSSLNPEKKCSVW</sequence>
<feature type="domain" description="Peptidase M13 N-terminal" evidence="10">
    <location>
        <begin position="60"/>
        <end position="438"/>
    </location>
</feature>
<evidence type="ECO:0000256" key="2">
    <source>
        <dbReference type="ARBA" id="ARBA00007357"/>
    </source>
</evidence>
<feature type="chain" id="PRO_5040950019" evidence="8">
    <location>
        <begin position="32"/>
        <end position="682"/>
    </location>
</feature>
<evidence type="ECO:0000259" key="9">
    <source>
        <dbReference type="Pfam" id="PF01431"/>
    </source>
</evidence>
<dbReference type="RefSeq" id="XP_055877575.1">
    <property type="nucleotide sequence ID" value="XM_056021600.1"/>
</dbReference>
<dbReference type="GO" id="GO:0004222">
    <property type="term" value="F:metalloendopeptidase activity"/>
    <property type="evidence" value="ECO:0007669"/>
    <property type="project" value="InterPro"/>
</dbReference>
<proteinExistence type="inferred from homology"/>
<keyword evidence="8" id="KW-0732">Signal</keyword>
<dbReference type="InterPro" id="IPR018497">
    <property type="entry name" value="Peptidase_M13_C"/>
</dbReference>
<dbReference type="Gene3D" id="1.10.1380.10">
    <property type="entry name" value="Neutral endopeptidase , domain2"/>
    <property type="match status" value="1"/>
</dbReference>
<dbReference type="GeneID" id="106078071"/>
<feature type="signal peptide" evidence="8">
    <location>
        <begin position="1"/>
        <end position="31"/>
    </location>
</feature>
<dbReference type="InterPro" id="IPR024079">
    <property type="entry name" value="MetalloPept_cat_dom_sf"/>
</dbReference>
<reference evidence="12" key="1">
    <citation type="submission" date="2025-08" db="UniProtKB">
        <authorList>
            <consortium name="RefSeq"/>
        </authorList>
    </citation>
    <scope>IDENTIFICATION</scope>
</reference>
<dbReference type="InterPro" id="IPR008753">
    <property type="entry name" value="Peptidase_M13_N"/>
</dbReference>
<keyword evidence="3" id="KW-0645">Protease</keyword>
<dbReference type="InterPro" id="IPR000718">
    <property type="entry name" value="Peptidase_M13"/>
</dbReference>
<dbReference type="PROSITE" id="PS51885">
    <property type="entry name" value="NEPRILYSIN"/>
    <property type="match status" value="1"/>
</dbReference>
<dbReference type="PANTHER" id="PTHR11733">
    <property type="entry name" value="ZINC METALLOPROTEASE FAMILY M13 NEPRILYSIN-RELATED"/>
    <property type="match status" value="1"/>
</dbReference>
<evidence type="ECO:0000313" key="11">
    <source>
        <dbReference type="Proteomes" id="UP001165740"/>
    </source>
</evidence>
<organism evidence="11 12">
    <name type="scientific">Biomphalaria glabrata</name>
    <name type="common">Bloodfluke planorb</name>
    <name type="synonym">Freshwater snail</name>
    <dbReference type="NCBI Taxonomy" id="6526"/>
    <lineage>
        <taxon>Eukaryota</taxon>
        <taxon>Metazoa</taxon>
        <taxon>Spiralia</taxon>
        <taxon>Lophotrochozoa</taxon>
        <taxon>Mollusca</taxon>
        <taxon>Gastropoda</taxon>
        <taxon>Heterobranchia</taxon>
        <taxon>Euthyneura</taxon>
        <taxon>Panpulmonata</taxon>
        <taxon>Hygrophila</taxon>
        <taxon>Lymnaeoidea</taxon>
        <taxon>Planorbidae</taxon>
        <taxon>Biomphalaria</taxon>
    </lineage>
</organism>
<dbReference type="PANTHER" id="PTHR11733:SF167">
    <property type="entry name" value="FI17812P1-RELATED"/>
    <property type="match status" value="1"/>
</dbReference>
<dbReference type="InterPro" id="IPR042089">
    <property type="entry name" value="Peptidase_M13_dom_2"/>
</dbReference>
<dbReference type="GO" id="GO:0046872">
    <property type="term" value="F:metal ion binding"/>
    <property type="evidence" value="ECO:0007669"/>
    <property type="project" value="UniProtKB-KW"/>
</dbReference>
<evidence type="ECO:0000256" key="1">
    <source>
        <dbReference type="ARBA" id="ARBA00001947"/>
    </source>
</evidence>
<keyword evidence="11" id="KW-1185">Reference proteome</keyword>
<dbReference type="AlphaFoldDB" id="A0A9W2ZRG2"/>
<protein>
    <submittedName>
        <fullName evidence="12">Endothelin-converting enzyme 2-like</fullName>
    </submittedName>
</protein>
<evidence type="ECO:0000256" key="8">
    <source>
        <dbReference type="SAM" id="SignalP"/>
    </source>
</evidence>
<name>A0A9W2ZRG2_BIOGL</name>
<dbReference type="Pfam" id="PF05649">
    <property type="entry name" value="Peptidase_M13_N"/>
    <property type="match status" value="1"/>
</dbReference>